<dbReference type="Gene3D" id="3.40.50.2000">
    <property type="entry name" value="Glycogen Phosphorylase B"/>
    <property type="match status" value="2"/>
</dbReference>
<dbReference type="CDD" id="cd03814">
    <property type="entry name" value="GT4-like"/>
    <property type="match status" value="1"/>
</dbReference>
<dbReference type="GO" id="GO:0016757">
    <property type="term" value="F:glycosyltransferase activity"/>
    <property type="evidence" value="ECO:0007669"/>
    <property type="project" value="TreeGrafter"/>
</dbReference>
<dbReference type="EMBL" id="CP002364">
    <property type="protein sequence ID" value="ADW17384.1"/>
    <property type="molecule type" value="Genomic_DNA"/>
</dbReference>
<dbReference type="SUPFAM" id="SSF53756">
    <property type="entry name" value="UDP-Glycosyltransferase/glycogen phosphorylase"/>
    <property type="match status" value="1"/>
</dbReference>
<dbReference type="PANTHER" id="PTHR45947">
    <property type="entry name" value="SULFOQUINOVOSYL TRANSFERASE SQD2"/>
    <property type="match status" value="1"/>
</dbReference>
<keyword evidence="2" id="KW-0808">Transferase</keyword>
<dbReference type="InterPro" id="IPR050194">
    <property type="entry name" value="Glycosyltransferase_grp1"/>
</dbReference>
<evidence type="ECO:0000313" key="2">
    <source>
        <dbReference type="EMBL" id="ADW17384.1"/>
    </source>
</evidence>
<dbReference type="KEGG" id="dpr:Despr_1218"/>
<dbReference type="Pfam" id="PF13692">
    <property type="entry name" value="Glyco_trans_1_4"/>
    <property type="match status" value="1"/>
</dbReference>
<keyword evidence="3" id="KW-1185">Reference proteome</keyword>
<dbReference type="InterPro" id="IPR028098">
    <property type="entry name" value="Glyco_trans_4-like_N"/>
</dbReference>
<dbReference type="PANTHER" id="PTHR45947:SF3">
    <property type="entry name" value="SULFOQUINOVOSYL TRANSFERASE SQD2"/>
    <property type="match status" value="1"/>
</dbReference>
<dbReference type="RefSeq" id="WP_015723926.1">
    <property type="nucleotide sequence ID" value="NC_014972.1"/>
</dbReference>
<evidence type="ECO:0000313" key="3">
    <source>
        <dbReference type="Proteomes" id="UP000006365"/>
    </source>
</evidence>
<feature type="domain" description="Glycosyltransferase subfamily 4-like N-terminal" evidence="1">
    <location>
        <begin position="14"/>
        <end position="164"/>
    </location>
</feature>
<dbReference type="Proteomes" id="UP000006365">
    <property type="component" value="Chromosome"/>
</dbReference>
<evidence type="ECO:0000259" key="1">
    <source>
        <dbReference type="Pfam" id="PF13439"/>
    </source>
</evidence>
<dbReference type="AlphaFoldDB" id="A0A7U3YL49"/>
<gene>
    <name evidence="2" type="ordered locus">Despr_1218</name>
</gene>
<dbReference type="Pfam" id="PF13439">
    <property type="entry name" value="Glyco_transf_4"/>
    <property type="match status" value="1"/>
</dbReference>
<sequence>MKICIATDAWHPQINGVVTTLTRTAETLRGWGHDLLTLTPDRFKTVACPTYPEIRLSLTSPAAIRRLLAEWQPDAVHIATEGPLGWATRSACRRIGLAFTTSYHTRFPEYLRMRVPMPLAFSYALLKHFHGAACRTMAAPTIIDELRDRGFAPLVPWSRGVDTALFRPRPGLPVDCQRPLFIYVGRVAPEKNLPAFLDLDLPGEKWVIGDGPEYSRLRRAYPLVRFTGAQHGEQLARLMAAADVFVFPSLTDTFGLVLLEANACGVPVAAYPVTGPRHLIREGINGCLDADLGRAALRALTLSRTACREMAARYSWEACTRQFLGNLAINHAIAPCSQACAVRG</sequence>
<organism evidence="2 3">
    <name type="scientific">Desulfobulbus propionicus (strain ATCC 33891 / DSM 2032 / VKM B-1956 / 1pr3)</name>
    <dbReference type="NCBI Taxonomy" id="577650"/>
    <lineage>
        <taxon>Bacteria</taxon>
        <taxon>Pseudomonadati</taxon>
        <taxon>Thermodesulfobacteriota</taxon>
        <taxon>Desulfobulbia</taxon>
        <taxon>Desulfobulbales</taxon>
        <taxon>Desulfobulbaceae</taxon>
        <taxon>Desulfobulbus</taxon>
    </lineage>
</organism>
<protein>
    <submittedName>
        <fullName evidence="2">Glycosyl transferase group 1</fullName>
    </submittedName>
</protein>
<proteinExistence type="predicted"/>
<reference evidence="2 3" key="1">
    <citation type="journal article" date="2011" name="Stand. Genomic Sci.">
        <title>Complete genome sequence of Desulfobulbus propionicus type strain (1pr3).</title>
        <authorList>
            <person name="Pagani I."/>
            <person name="Lapidus A."/>
            <person name="Nolan M."/>
            <person name="Lucas S."/>
            <person name="Hammon N."/>
            <person name="Deshpande S."/>
            <person name="Cheng J.F."/>
            <person name="Chertkov O."/>
            <person name="Davenport K."/>
            <person name="Tapia R."/>
            <person name="Han C."/>
            <person name="Goodwin L."/>
            <person name="Pitluck S."/>
            <person name="Liolios K."/>
            <person name="Mavromatis K."/>
            <person name="Ivanova N."/>
            <person name="Mikhailova N."/>
            <person name="Pati A."/>
            <person name="Chen A."/>
            <person name="Palaniappan K."/>
            <person name="Land M."/>
            <person name="Hauser L."/>
            <person name="Chang Y.J."/>
            <person name="Jeffries C.D."/>
            <person name="Detter J.C."/>
            <person name="Brambilla E."/>
            <person name="Kannan K.P."/>
            <person name="Djao O.D."/>
            <person name="Rohde M."/>
            <person name="Pukall R."/>
            <person name="Spring S."/>
            <person name="Goker M."/>
            <person name="Sikorski J."/>
            <person name="Woyke T."/>
            <person name="Bristow J."/>
            <person name="Eisen J.A."/>
            <person name="Markowitz V."/>
            <person name="Hugenholtz P."/>
            <person name="Kyrpides N.C."/>
            <person name="Klenk H.P."/>
        </authorList>
    </citation>
    <scope>NUCLEOTIDE SEQUENCE [LARGE SCALE GENOMIC DNA]</scope>
    <source>
        <strain evidence="3">ATCC 33891 / DSM 2032 / 1pr3</strain>
    </source>
</reference>
<name>A0A7U3YL49_DESPD</name>
<accession>A0A7U3YL49</accession>